<dbReference type="PANTHER" id="PTHR14969:SF58">
    <property type="entry name" value="UNDECAPRENYL-DIPHOSPHATASE BCRC"/>
    <property type="match status" value="1"/>
</dbReference>
<dbReference type="PANTHER" id="PTHR14969">
    <property type="entry name" value="SPHINGOSINE-1-PHOSPHATE PHOSPHOHYDROLASE"/>
    <property type="match status" value="1"/>
</dbReference>
<dbReference type="InterPro" id="IPR036938">
    <property type="entry name" value="PAP2/HPO_sf"/>
</dbReference>
<dbReference type="RefSeq" id="WP_338752774.1">
    <property type="nucleotide sequence ID" value="NZ_CP147404.1"/>
</dbReference>
<keyword evidence="3" id="KW-1185">Reference proteome</keyword>
<dbReference type="SMART" id="SM00014">
    <property type="entry name" value="acidPPc"/>
    <property type="match status" value="1"/>
</dbReference>
<name>A0ABZ2N7V2_9BACI</name>
<sequence>MDKRLFWSIQQLSGRFFLVDQFMILLSKRARYVYMFVVLLKWILDGPQRRTARSATLSIIVAWLIDFVLRRLCFKARPFMKQKVGILIPTKADSSFPSKHTLLAFAVSTAIFLRNRVWGRILSYLSGLIGLSRVWVGHHYPSDIVFSALIGAMTGMVVHQKTSHCKEADS</sequence>
<accession>A0ABZ2N7V2</accession>
<protein>
    <submittedName>
        <fullName evidence="2">Phosphatase PAP2 family protein</fullName>
    </submittedName>
</protein>
<feature type="domain" description="Phosphatidic acid phosphatase type 2/haloperoxidase" evidence="1">
    <location>
        <begin position="52"/>
        <end position="159"/>
    </location>
</feature>
<dbReference type="Gene3D" id="1.20.144.10">
    <property type="entry name" value="Phosphatidic acid phosphatase type 2/haloperoxidase"/>
    <property type="match status" value="1"/>
</dbReference>
<evidence type="ECO:0000259" key="1">
    <source>
        <dbReference type="SMART" id="SM00014"/>
    </source>
</evidence>
<reference evidence="2 3" key="1">
    <citation type="submission" date="2024-02" db="EMBL/GenBank/DDBJ databases">
        <title>Seven novel Bacillus-like species.</title>
        <authorList>
            <person name="Liu G."/>
        </authorList>
    </citation>
    <scope>NUCLEOTIDE SEQUENCE [LARGE SCALE GENOMIC DNA]</scope>
    <source>
        <strain evidence="2 3">FJAT-52991</strain>
    </source>
</reference>
<gene>
    <name evidence="2" type="ORF">WDJ61_01920</name>
</gene>
<dbReference type="SUPFAM" id="SSF48317">
    <property type="entry name" value="Acid phosphatase/Vanadium-dependent haloperoxidase"/>
    <property type="match status" value="1"/>
</dbReference>
<organism evidence="2 3">
    <name type="scientific">Bacillus kandeliae</name>
    <dbReference type="NCBI Taxonomy" id="3129297"/>
    <lineage>
        <taxon>Bacteria</taxon>
        <taxon>Bacillati</taxon>
        <taxon>Bacillota</taxon>
        <taxon>Bacilli</taxon>
        <taxon>Bacillales</taxon>
        <taxon>Bacillaceae</taxon>
        <taxon>Bacillus</taxon>
    </lineage>
</organism>
<dbReference type="Pfam" id="PF01569">
    <property type="entry name" value="PAP2"/>
    <property type="match status" value="1"/>
</dbReference>
<dbReference type="Proteomes" id="UP001387364">
    <property type="component" value="Chromosome"/>
</dbReference>
<evidence type="ECO:0000313" key="3">
    <source>
        <dbReference type="Proteomes" id="UP001387364"/>
    </source>
</evidence>
<evidence type="ECO:0000313" key="2">
    <source>
        <dbReference type="EMBL" id="WXB93451.1"/>
    </source>
</evidence>
<proteinExistence type="predicted"/>
<dbReference type="InterPro" id="IPR000326">
    <property type="entry name" value="PAP2/HPO"/>
</dbReference>
<dbReference type="EMBL" id="CP147404">
    <property type="protein sequence ID" value="WXB93451.1"/>
    <property type="molecule type" value="Genomic_DNA"/>
</dbReference>